<proteinExistence type="predicted"/>
<keyword evidence="2" id="KW-0812">Transmembrane</keyword>
<dbReference type="InterPro" id="IPR025961">
    <property type="entry name" value="Metal_resist"/>
</dbReference>
<evidence type="ECO:0000256" key="1">
    <source>
        <dbReference type="SAM" id="MobiDB-lite"/>
    </source>
</evidence>
<dbReference type="EMBL" id="LAZR01000055">
    <property type="protein sequence ID" value="KKN97794.1"/>
    <property type="molecule type" value="Genomic_DNA"/>
</dbReference>
<comment type="caution">
    <text evidence="3">The sequence shown here is derived from an EMBL/GenBank/DDBJ whole genome shotgun (WGS) entry which is preliminary data.</text>
</comment>
<feature type="region of interest" description="Disordered" evidence="1">
    <location>
        <begin position="150"/>
        <end position="169"/>
    </location>
</feature>
<protein>
    <recommendedName>
        <fullName evidence="4">Zinc resistance-associated protein</fullName>
    </recommendedName>
</protein>
<evidence type="ECO:0000256" key="2">
    <source>
        <dbReference type="SAM" id="Phobius"/>
    </source>
</evidence>
<sequence length="169" mass="18627">MAGFAFKSTKTLRWALGLSLGVNLLVLGLVAGAAYRFDGPHGGAMRHMRDYGTPYVMALPEERRRAVFADARKGREDKSVSRAARRALYQDALSAIRAEPFDPAEARRVLDLQRDATLTVQQTVQNAWLAELAEMSATERAAYADRVEEMLKRGKKGKHDGAKPPKAGQ</sequence>
<feature type="transmembrane region" description="Helical" evidence="2">
    <location>
        <begin position="12"/>
        <end position="37"/>
    </location>
</feature>
<accession>A0A0F9V1F7</accession>
<organism evidence="3">
    <name type="scientific">marine sediment metagenome</name>
    <dbReference type="NCBI Taxonomy" id="412755"/>
    <lineage>
        <taxon>unclassified sequences</taxon>
        <taxon>metagenomes</taxon>
        <taxon>ecological metagenomes</taxon>
    </lineage>
</organism>
<evidence type="ECO:0008006" key="4">
    <source>
        <dbReference type="Google" id="ProtNLM"/>
    </source>
</evidence>
<name>A0A0F9V1F7_9ZZZZ</name>
<keyword evidence="2" id="KW-1133">Transmembrane helix</keyword>
<dbReference type="AlphaFoldDB" id="A0A0F9V1F7"/>
<keyword evidence="2" id="KW-0472">Membrane</keyword>
<evidence type="ECO:0000313" key="3">
    <source>
        <dbReference type="EMBL" id="KKN97794.1"/>
    </source>
</evidence>
<reference evidence="3" key="1">
    <citation type="journal article" date="2015" name="Nature">
        <title>Complex archaea that bridge the gap between prokaryotes and eukaryotes.</title>
        <authorList>
            <person name="Spang A."/>
            <person name="Saw J.H."/>
            <person name="Jorgensen S.L."/>
            <person name="Zaremba-Niedzwiedzka K."/>
            <person name="Martijn J."/>
            <person name="Lind A.E."/>
            <person name="van Eijk R."/>
            <person name="Schleper C."/>
            <person name="Guy L."/>
            <person name="Ettema T.J."/>
        </authorList>
    </citation>
    <scope>NUCLEOTIDE SEQUENCE</scope>
</reference>
<dbReference type="Pfam" id="PF13801">
    <property type="entry name" value="Metal_resist"/>
    <property type="match status" value="1"/>
</dbReference>
<gene>
    <name evidence="3" type="ORF">LCGC14_0153070</name>
</gene>